<evidence type="ECO:0000256" key="4">
    <source>
        <dbReference type="ARBA" id="ARBA00022832"/>
    </source>
</evidence>
<dbReference type="InterPro" id="IPR001031">
    <property type="entry name" value="Thioesterase"/>
</dbReference>
<keyword evidence="6" id="KW-0275">Fatty acid biosynthesis</keyword>
<dbReference type="Proteomes" id="UP000076563">
    <property type="component" value="Unassembled WGS sequence"/>
</dbReference>
<dbReference type="Pfam" id="PF00975">
    <property type="entry name" value="Thioesterase"/>
    <property type="match status" value="1"/>
</dbReference>
<keyword evidence="3" id="KW-0378">Hydrolase</keyword>
<evidence type="ECO:0000256" key="6">
    <source>
        <dbReference type="ARBA" id="ARBA00023160"/>
    </source>
</evidence>
<evidence type="ECO:0000256" key="2">
    <source>
        <dbReference type="ARBA" id="ARBA00022516"/>
    </source>
</evidence>
<comment type="similarity">
    <text evidence="1">Belongs to the thioesterase family.</text>
</comment>
<dbReference type="eggNOG" id="COG3208">
    <property type="taxonomic scope" value="Bacteria"/>
</dbReference>
<keyword evidence="9" id="KW-1185">Reference proteome</keyword>
<proteinExistence type="inferred from homology"/>
<dbReference type="Gene3D" id="3.40.50.1820">
    <property type="entry name" value="alpha/beta hydrolase"/>
    <property type="match status" value="1"/>
</dbReference>
<protein>
    <submittedName>
        <fullName evidence="8">Gramicidin biosynthesis protein</fullName>
    </submittedName>
</protein>
<keyword evidence="5" id="KW-0443">Lipid metabolism</keyword>
<evidence type="ECO:0000313" key="8">
    <source>
        <dbReference type="EMBL" id="KZE78422.1"/>
    </source>
</evidence>
<dbReference type="SUPFAM" id="SSF53474">
    <property type="entry name" value="alpha/beta-Hydrolases"/>
    <property type="match status" value="1"/>
</dbReference>
<dbReference type="PANTHER" id="PTHR11487">
    <property type="entry name" value="THIOESTERASE"/>
    <property type="match status" value="1"/>
</dbReference>
<keyword evidence="4" id="KW-0276">Fatty acid metabolism</keyword>
<evidence type="ECO:0000256" key="1">
    <source>
        <dbReference type="ARBA" id="ARBA00007169"/>
    </source>
</evidence>
<comment type="caution">
    <text evidence="8">The sequence shown here is derived from an EMBL/GenBank/DDBJ whole genome shotgun (WGS) entry which is preliminary data.</text>
</comment>
<gene>
    <name evidence="8" type="ORF">AV654_19285</name>
</gene>
<evidence type="ECO:0000256" key="3">
    <source>
        <dbReference type="ARBA" id="ARBA00022801"/>
    </source>
</evidence>
<organism evidence="8 9">
    <name type="scientific">Paenibacillus elgii</name>
    <dbReference type="NCBI Taxonomy" id="189691"/>
    <lineage>
        <taxon>Bacteria</taxon>
        <taxon>Bacillati</taxon>
        <taxon>Bacillota</taxon>
        <taxon>Bacilli</taxon>
        <taxon>Bacillales</taxon>
        <taxon>Paenibacillaceae</taxon>
        <taxon>Paenibacillus</taxon>
    </lineage>
</organism>
<dbReference type="AlphaFoldDB" id="A0A165R3S5"/>
<dbReference type="GO" id="GO:0006633">
    <property type="term" value="P:fatty acid biosynthetic process"/>
    <property type="evidence" value="ECO:0007669"/>
    <property type="project" value="UniProtKB-KW"/>
</dbReference>
<reference evidence="9" key="1">
    <citation type="submission" date="2016-01" db="EMBL/GenBank/DDBJ databases">
        <title>Draft genome of Chromobacterium sp. F49.</title>
        <authorList>
            <person name="Hong K.W."/>
        </authorList>
    </citation>
    <scope>NUCLEOTIDE SEQUENCE [LARGE SCALE GENOMIC DNA]</scope>
    <source>
        <strain evidence="9">M63</strain>
    </source>
</reference>
<sequence length="266" mass="30219">MISRSPSWFLNAEASSRMKLRLFCFPYAGGGASIFGNWKRKFPPEIKVCPVQLPGRESRALESPLNSLPDIVHSLVSEMTPFLHSPFAFFGHSMGALIAFETARKLYREHHVLPAHFFASGKAAPHYTSRKKVLHRLPDDQFKDELRLIEGTPEEILDNDELMQIVMPRLRSDFAVCETYVYRPEEPLSCPITVFGGAQDHEVSIDSLRAWQEHTSSEFKLQLFEGNHFFLHQQETEVIDSMMHVLSSPKKPAVFRQGIAHVNGLG</sequence>
<dbReference type="FunFam" id="3.40.50.1820:FF:000153">
    <property type="entry name" value="Surfactin synthase thioesterase subunit"/>
    <property type="match status" value="1"/>
</dbReference>
<keyword evidence="2" id="KW-0444">Lipid biosynthesis</keyword>
<dbReference type="InterPro" id="IPR012223">
    <property type="entry name" value="TEII"/>
</dbReference>
<accession>A0A165R3S5</accession>
<name>A0A165R3S5_9BACL</name>
<evidence type="ECO:0000259" key="7">
    <source>
        <dbReference type="Pfam" id="PF00975"/>
    </source>
</evidence>
<dbReference type="EMBL" id="LQRA01000056">
    <property type="protein sequence ID" value="KZE78422.1"/>
    <property type="molecule type" value="Genomic_DNA"/>
</dbReference>
<dbReference type="InterPro" id="IPR029058">
    <property type="entry name" value="AB_hydrolase_fold"/>
</dbReference>
<evidence type="ECO:0000256" key="5">
    <source>
        <dbReference type="ARBA" id="ARBA00023098"/>
    </source>
</evidence>
<evidence type="ECO:0000313" key="9">
    <source>
        <dbReference type="Proteomes" id="UP000076563"/>
    </source>
</evidence>
<feature type="domain" description="Thioesterase" evidence="7">
    <location>
        <begin position="21"/>
        <end position="241"/>
    </location>
</feature>
<dbReference type="GO" id="GO:0016788">
    <property type="term" value="F:hydrolase activity, acting on ester bonds"/>
    <property type="evidence" value="ECO:0007669"/>
    <property type="project" value="UniProtKB-ARBA"/>
</dbReference>
<dbReference type="STRING" id="1007103.GCA_000213315_03785"/>
<dbReference type="PANTHER" id="PTHR11487:SF0">
    <property type="entry name" value="S-ACYL FATTY ACID SYNTHASE THIOESTERASE, MEDIUM CHAIN"/>
    <property type="match status" value="1"/>
</dbReference>